<feature type="signal peptide" evidence="1">
    <location>
        <begin position="1"/>
        <end position="29"/>
    </location>
</feature>
<keyword evidence="1" id="KW-0732">Signal</keyword>
<evidence type="ECO:0000256" key="1">
    <source>
        <dbReference type="SAM" id="SignalP"/>
    </source>
</evidence>
<keyword evidence="3" id="KW-1185">Reference proteome</keyword>
<evidence type="ECO:0000313" key="2">
    <source>
        <dbReference type="EMBL" id="GIH07749.1"/>
    </source>
</evidence>
<name>A0A8J3VHT4_9ACTN</name>
<dbReference type="EMBL" id="BONY01000040">
    <property type="protein sequence ID" value="GIH07749.1"/>
    <property type="molecule type" value="Genomic_DNA"/>
</dbReference>
<proteinExistence type="predicted"/>
<reference evidence="2" key="1">
    <citation type="submission" date="2021-01" db="EMBL/GenBank/DDBJ databases">
        <title>Whole genome shotgun sequence of Rhizocola hellebori NBRC 109834.</title>
        <authorList>
            <person name="Komaki H."/>
            <person name="Tamura T."/>
        </authorList>
    </citation>
    <scope>NUCLEOTIDE SEQUENCE</scope>
    <source>
        <strain evidence="2">NBRC 109834</strain>
    </source>
</reference>
<comment type="caution">
    <text evidence="2">The sequence shown here is derived from an EMBL/GenBank/DDBJ whole genome shotgun (WGS) entry which is preliminary data.</text>
</comment>
<sequence length="152" mass="16359">MRTSKKLTLLALAVSMTALVGAVASPAAAEDPRSGPVVLTRLAPDVTMEQLHAQAEAIRGERLPAQASQLTIVDARQALSPDQLATMVAGRQADGARRLGDLRDPSPGVTLQDAARQIGVGDVVWWECYPVYVIIGGWIYVYWICRPLVLRA</sequence>
<evidence type="ECO:0000313" key="3">
    <source>
        <dbReference type="Proteomes" id="UP000612899"/>
    </source>
</evidence>
<dbReference type="AlphaFoldDB" id="A0A8J3VHT4"/>
<organism evidence="2 3">
    <name type="scientific">Rhizocola hellebori</name>
    <dbReference type="NCBI Taxonomy" id="1392758"/>
    <lineage>
        <taxon>Bacteria</taxon>
        <taxon>Bacillati</taxon>
        <taxon>Actinomycetota</taxon>
        <taxon>Actinomycetes</taxon>
        <taxon>Micromonosporales</taxon>
        <taxon>Micromonosporaceae</taxon>
        <taxon>Rhizocola</taxon>
    </lineage>
</organism>
<dbReference type="RefSeq" id="WP_203911523.1">
    <property type="nucleotide sequence ID" value="NZ_BONY01000040.1"/>
</dbReference>
<gene>
    <name evidence="2" type="ORF">Rhe02_58160</name>
</gene>
<protein>
    <submittedName>
        <fullName evidence="2">Uncharacterized protein</fullName>
    </submittedName>
</protein>
<feature type="chain" id="PRO_5035231862" evidence="1">
    <location>
        <begin position="30"/>
        <end position="152"/>
    </location>
</feature>
<accession>A0A8J3VHT4</accession>
<dbReference type="Proteomes" id="UP000612899">
    <property type="component" value="Unassembled WGS sequence"/>
</dbReference>